<dbReference type="AlphaFoldDB" id="A0A1A9WSP9"/>
<dbReference type="GO" id="GO:0016491">
    <property type="term" value="F:oxidoreductase activity"/>
    <property type="evidence" value="ECO:0007669"/>
    <property type="project" value="InterPro"/>
</dbReference>
<proteinExistence type="predicted"/>
<dbReference type="Proteomes" id="UP000091820">
    <property type="component" value="Unassembled WGS sequence"/>
</dbReference>
<dbReference type="VEuPathDB" id="VectorBase:GBRI030600"/>
<evidence type="ECO:0000313" key="4">
    <source>
        <dbReference type="EnsemblMetazoa" id="GBRI030600-PA"/>
    </source>
</evidence>
<dbReference type="GO" id="GO:0009897">
    <property type="term" value="C:external side of plasma membrane"/>
    <property type="evidence" value="ECO:0007669"/>
    <property type="project" value="InterPro"/>
</dbReference>
<dbReference type="PANTHER" id="PTHR16001">
    <property type="entry name" value="ECTO-NOX DISULFIDE-THIOL EXCHANGER"/>
    <property type="match status" value="1"/>
</dbReference>
<reference evidence="5" key="1">
    <citation type="submission" date="2014-03" db="EMBL/GenBank/DDBJ databases">
        <authorList>
            <person name="Aksoy S."/>
            <person name="Warren W."/>
            <person name="Wilson R.K."/>
        </authorList>
    </citation>
    <scope>NUCLEOTIDE SEQUENCE [LARGE SCALE GENOMIC DNA]</scope>
    <source>
        <strain evidence="5">IAEA</strain>
    </source>
</reference>
<keyword evidence="1" id="KW-0175">Coiled coil</keyword>
<protein>
    <recommendedName>
        <fullName evidence="3">Ecto-NOX disulfide-thiol exchanger 1/2 domain-containing protein</fullName>
    </recommendedName>
</protein>
<dbReference type="GO" id="GO:0007624">
    <property type="term" value="P:ultradian rhythm"/>
    <property type="evidence" value="ECO:0007669"/>
    <property type="project" value="InterPro"/>
</dbReference>
<evidence type="ECO:0000259" key="3">
    <source>
        <dbReference type="Pfam" id="PF23267"/>
    </source>
</evidence>
<dbReference type="InterPro" id="IPR038876">
    <property type="entry name" value="ENOX"/>
</dbReference>
<feature type="compositionally biased region" description="Low complexity" evidence="2">
    <location>
        <begin position="281"/>
        <end position="292"/>
    </location>
</feature>
<feature type="region of interest" description="Disordered" evidence="2">
    <location>
        <begin position="280"/>
        <end position="307"/>
    </location>
</feature>
<evidence type="ECO:0000256" key="2">
    <source>
        <dbReference type="SAM" id="MobiDB-lite"/>
    </source>
</evidence>
<dbReference type="InterPro" id="IPR056611">
    <property type="entry name" value="ENOX1/2_dom"/>
</dbReference>
<evidence type="ECO:0000313" key="5">
    <source>
        <dbReference type="Proteomes" id="UP000091820"/>
    </source>
</evidence>
<name>A0A1A9WSP9_9MUSC</name>
<feature type="coiled-coil region" evidence="1">
    <location>
        <begin position="13"/>
        <end position="72"/>
    </location>
</feature>
<sequence length="307" mass="35451">MDFFFPKLIYIFLFTFQEENDSLRCQLEAIRNEMSLERTDLKYNSEFREKQIKVLQETIRNMQTQLLQTKIREQKDNKTIEQLEKRLKESAVKQLLLKTKIRETTEKLKDREQSSVNSETSEFCDLDELGEKNRNIDNSEIIDIDVDKSDDEVKIVEEEFNKTEQTPQEISKELKTPKCCLTTDKSINLKNLNKRTQVETETQTTNTEIKTKALPLDEAQLIALTTAFLLVQPLGCKSDTICSYIEKLTKEPCLQACRLNSVLKKYEKLFQIENTTGGGSTCNNNNNSKSNNAESDNIIGDSSITEE</sequence>
<accession>A0A1A9WSP9</accession>
<feature type="domain" description="Ecto-NOX disulfide-thiol exchanger 1/2" evidence="3">
    <location>
        <begin position="16"/>
        <end position="104"/>
    </location>
</feature>
<keyword evidence="5" id="KW-1185">Reference proteome</keyword>
<evidence type="ECO:0000256" key="1">
    <source>
        <dbReference type="SAM" id="Coils"/>
    </source>
</evidence>
<dbReference type="Pfam" id="PF23267">
    <property type="entry name" value="ENOX1"/>
    <property type="match status" value="1"/>
</dbReference>
<dbReference type="EnsemblMetazoa" id="GBRI030600-RA">
    <property type="protein sequence ID" value="GBRI030600-PA"/>
    <property type="gene ID" value="GBRI030600"/>
</dbReference>
<reference evidence="4" key="2">
    <citation type="submission" date="2020-05" db="UniProtKB">
        <authorList>
            <consortium name="EnsemblMetazoa"/>
        </authorList>
    </citation>
    <scope>IDENTIFICATION</scope>
    <source>
        <strain evidence="4">IAEA</strain>
    </source>
</reference>
<organism evidence="4 5">
    <name type="scientific">Glossina brevipalpis</name>
    <dbReference type="NCBI Taxonomy" id="37001"/>
    <lineage>
        <taxon>Eukaryota</taxon>
        <taxon>Metazoa</taxon>
        <taxon>Ecdysozoa</taxon>
        <taxon>Arthropoda</taxon>
        <taxon>Hexapoda</taxon>
        <taxon>Insecta</taxon>
        <taxon>Pterygota</taxon>
        <taxon>Neoptera</taxon>
        <taxon>Endopterygota</taxon>
        <taxon>Diptera</taxon>
        <taxon>Brachycera</taxon>
        <taxon>Muscomorpha</taxon>
        <taxon>Hippoboscoidea</taxon>
        <taxon>Glossinidae</taxon>
        <taxon>Glossina</taxon>
    </lineage>
</organism>
<dbReference type="PANTHER" id="PTHR16001:SF4">
    <property type="entry name" value="ECTO-NOX DISULFIDE-THIOL EXCHANGER 1-LIKE PROTEIN"/>
    <property type="match status" value="1"/>
</dbReference>